<dbReference type="Pfam" id="PF00593">
    <property type="entry name" value="TonB_dep_Rec_b-barrel"/>
    <property type="match status" value="1"/>
</dbReference>
<keyword evidence="2" id="KW-0813">Transport</keyword>
<dbReference type="Gene3D" id="2.170.130.10">
    <property type="entry name" value="TonB-dependent receptor, plug domain"/>
    <property type="match status" value="1"/>
</dbReference>
<name>A0A382AAJ9_9ZZZZ</name>
<keyword evidence="5" id="KW-0798">TonB box</keyword>
<dbReference type="Pfam" id="PF07715">
    <property type="entry name" value="Plug"/>
    <property type="match status" value="1"/>
</dbReference>
<accession>A0A382AAJ9</accession>
<gene>
    <name evidence="11" type="ORF">METZ01_LOCUS150911</name>
</gene>
<dbReference type="AlphaFoldDB" id="A0A382AAJ9"/>
<proteinExistence type="predicted"/>
<dbReference type="SUPFAM" id="SSF56935">
    <property type="entry name" value="Porins"/>
    <property type="match status" value="1"/>
</dbReference>
<evidence type="ECO:0000259" key="10">
    <source>
        <dbReference type="Pfam" id="PF07715"/>
    </source>
</evidence>
<dbReference type="EMBL" id="UINC01024438">
    <property type="protein sequence ID" value="SVA98057.1"/>
    <property type="molecule type" value="Genomic_DNA"/>
</dbReference>
<dbReference type="InterPro" id="IPR037066">
    <property type="entry name" value="Plug_dom_sf"/>
</dbReference>
<evidence type="ECO:0000313" key="11">
    <source>
        <dbReference type="EMBL" id="SVA98057.1"/>
    </source>
</evidence>
<dbReference type="GO" id="GO:0009279">
    <property type="term" value="C:cell outer membrane"/>
    <property type="evidence" value="ECO:0007669"/>
    <property type="project" value="UniProtKB-SubCell"/>
</dbReference>
<keyword evidence="3" id="KW-0812">Transmembrane</keyword>
<feature type="domain" description="TonB-dependent receptor plug" evidence="10">
    <location>
        <begin position="114"/>
        <end position="225"/>
    </location>
</feature>
<dbReference type="InterPro" id="IPR012910">
    <property type="entry name" value="Plug_dom"/>
</dbReference>
<dbReference type="Pfam" id="PF13715">
    <property type="entry name" value="CarbopepD_reg_2"/>
    <property type="match status" value="1"/>
</dbReference>
<comment type="subcellular location">
    <subcellularLocation>
        <location evidence="1">Cell outer membrane</location>
        <topology evidence="1">Multi-pass membrane protein</topology>
    </subcellularLocation>
</comment>
<evidence type="ECO:0008006" key="12">
    <source>
        <dbReference type="Google" id="ProtNLM"/>
    </source>
</evidence>
<keyword evidence="7" id="KW-0675">Receptor</keyword>
<evidence type="ECO:0000256" key="5">
    <source>
        <dbReference type="ARBA" id="ARBA00023077"/>
    </source>
</evidence>
<organism evidence="11">
    <name type="scientific">marine metagenome</name>
    <dbReference type="NCBI Taxonomy" id="408172"/>
    <lineage>
        <taxon>unclassified sequences</taxon>
        <taxon>metagenomes</taxon>
        <taxon>ecological metagenomes</taxon>
    </lineage>
</organism>
<evidence type="ECO:0000256" key="2">
    <source>
        <dbReference type="ARBA" id="ARBA00022448"/>
    </source>
</evidence>
<dbReference type="PANTHER" id="PTHR30069:SF29">
    <property type="entry name" value="HEMOGLOBIN AND HEMOGLOBIN-HAPTOGLOBIN-BINDING PROTEIN 1-RELATED"/>
    <property type="match status" value="1"/>
</dbReference>
<evidence type="ECO:0000256" key="8">
    <source>
        <dbReference type="ARBA" id="ARBA00023237"/>
    </source>
</evidence>
<evidence type="ECO:0000259" key="9">
    <source>
        <dbReference type="Pfam" id="PF00593"/>
    </source>
</evidence>
<dbReference type="GO" id="GO:0044718">
    <property type="term" value="P:siderophore transmembrane transport"/>
    <property type="evidence" value="ECO:0007669"/>
    <property type="project" value="TreeGrafter"/>
</dbReference>
<dbReference type="GO" id="GO:0015344">
    <property type="term" value="F:siderophore uptake transmembrane transporter activity"/>
    <property type="evidence" value="ECO:0007669"/>
    <property type="project" value="TreeGrafter"/>
</dbReference>
<keyword evidence="8" id="KW-0998">Cell outer membrane</keyword>
<dbReference type="Gene3D" id="2.40.170.20">
    <property type="entry name" value="TonB-dependent receptor, beta-barrel domain"/>
    <property type="match status" value="1"/>
</dbReference>
<evidence type="ECO:0000256" key="1">
    <source>
        <dbReference type="ARBA" id="ARBA00004571"/>
    </source>
</evidence>
<evidence type="ECO:0000256" key="6">
    <source>
        <dbReference type="ARBA" id="ARBA00023136"/>
    </source>
</evidence>
<dbReference type="Gene3D" id="2.60.40.1120">
    <property type="entry name" value="Carboxypeptidase-like, regulatory domain"/>
    <property type="match status" value="1"/>
</dbReference>
<feature type="domain" description="TonB-dependent receptor-like beta-barrel" evidence="9">
    <location>
        <begin position="241"/>
        <end position="573"/>
    </location>
</feature>
<evidence type="ECO:0000256" key="4">
    <source>
        <dbReference type="ARBA" id="ARBA00022729"/>
    </source>
</evidence>
<dbReference type="PANTHER" id="PTHR30069">
    <property type="entry name" value="TONB-DEPENDENT OUTER MEMBRANE RECEPTOR"/>
    <property type="match status" value="1"/>
</dbReference>
<reference evidence="11" key="1">
    <citation type="submission" date="2018-05" db="EMBL/GenBank/DDBJ databases">
        <authorList>
            <person name="Lanie J.A."/>
            <person name="Ng W.-L."/>
            <person name="Kazmierczak K.M."/>
            <person name="Andrzejewski T.M."/>
            <person name="Davidsen T.M."/>
            <person name="Wayne K.J."/>
            <person name="Tettelin H."/>
            <person name="Glass J.I."/>
            <person name="Rusch D."/>
            <person name="Podicherti R."/>
            <person name="Tsui H.-C.T."/>
            <person name="Winkler M.E."/>
        </authorList>
    </citation>
    <scope>NUCLEOTIDE SEQUENCE</scope>
</reference>
<dbReference type="InterPro" id="IPR039426">
    <property type="entry name" value="TonB-dep_rcpt-like"/>
</dbReference>
<keyword evidence="6" id="KW-0472">Membrane</keyword>
<dbReference type="InterPro" id="IPR000531">
    <property type="entry name" value="Beta-barrel_TonB"/>
</dbReference>
<dbReference type="InterPro" id="IPR036942">
    <property type="entry name" value="Beta-barrel_TonB_sf"/>
</dbReference>
<protein>
    <recommendedName>
        <fullName evidence="12">TonB-dependent receptor plug domain-containing protein</fullName>
    </recommendedName>
</protein>
<dbReference type="PROSITE" id="PS52016">
    <property type="entry name" value="TONB_DEPENDENT_REC_3"/>
    <property type="match status" value="1"/>
</dbReference>
<feature type="non-terminal residue" evidence="11">
    <location>
        <position position="589"/>
    </location>
</feature>
<sequence length="589" mass="66772">MKHLFFFTLFFYPVFAGNISGIVIDESNNNPLFGANVSLSNLNRGSATNNNGEFVITDISPGIYELEVSVIGYKNYSKSITVRQDDNPKLIVVMDREPLTWEAINVIGMSPSKHSPEITQIINQDNLMKNGIFTLSGLLRTLHGFDLQMAHEYGRNVNISIRGSSDYKPGGYNNRVLLLVDGLPASIPNSGAPDWNAIPLENIERIEIVRGPASSLYGHNSMGGVINMVTKSNIPNNLLTYQVGFGSFNNSVFQLNYNRNVKNINVFTTGGYNSSSGHRFNAHHENIRGSLKLNSQIGNYRKWSLSAIITKSSNGQPGFDYPENPAIISYRQSERTSGYLHIFYSRPIINDGILSSSIGLNQFNTIYNDRNDTPSENIQGQTKYNDQIIIWRNEYQKFFTDKSILTIGTEAGFDGSRSDVINAIYVQPKQRTIAAFTQFKKPFKEYWILDIGLRCDYREVQGGDLYPKKLYQAISPKLNIYFKPHPSKQYHLSLNRGFRAPSISELFLEHESSYGLQFRGNPNLQPEFMTAAEIGFKAMRERNRTWFLNMFYNYYSNMIDFVYTIPVESLNRTNVEGFGLEFGFSNIVL</sequence>
<evidence type="ECO:0000256" key="7">
    <source>
        <dbReference type="ARBA" id="ARBA00023170"/>
    </source>
</evidence>
<evidence type="ECO:0000256" key="3">
    <source>
        <dbReference type="ARBA" id="ARBA00022692"/>
    </source>
</evidence>
<dbReference type="InterPro" id="IPR008969">
    <property type="entry name" value="CarboxyPept-like_regulatory"/>
</dbReference>
<keyword evidence="4" id="KW-0732">Signal</keyword>
<dbReference type="SUPFAM" id="SSF49464">
    <property type="entry name" value="Carboxypeptidase regulatory domain-like"/>
    <property type="match status" value="1"/>
</dbReference>